<gene>
    <name evidence="2" type="ORF">J8A68_001881</name>
</gene>
<protein>
    <submittedName>
        <fullName evidence="2">MRPL8</fullName>
    </submittedName>
</protein>
<evidence type="ECO:0000256" key="1">
    <source>
        <dbReference type="SAM" id="MobiDB-lite"/>
    </source>
</evidence>
<dbReference type="GO" id="GO:0006412">
    <property type="term" value="P:translation"/>
    <property type="evidence" value="ECO:0007669"/>
    <property type="project" value="InterPro"/>
</dbReference>
<dbReference type="GO" id="GO:0003735">
    <property type="term" value="F:structural constituent of ribosome"/>
    <property type="evidence" value="ECO:0007669"/>
    <property type="project" value="InterPro"/>
</dbReference>
<dbReference type="GO" id="GO:0005762">
    <property type="term" value="C:mitochondrial large ribosomal subunit"/>
    <property type="evidence" value="ECO:0007669"/>
    <property type="project" value="TreeGrafter"/>
</dbReference>
<dbReference type="OrthoDB" id="275000at2759"/>
<dbReference type="PANTHER" id="PTHR14413">
    <property type="entry name" value="RIBOSOMAL PROTEIN L17"/>
    <property type="match status" value="1"/>
</dbReference>
<dbReference type="InterPro" id="IPR000456">
    <property type="entry name" value="Ribosomal_bL17"/>
</dbReference>
<reference evidence="2 3" key="1">
    <citation type="journal article" date="2021" name="DNA Res.">
        <title>Genome analysis of Candida subhashii reveals its hybrid nature and dual mitochondrial genome conformations.</title>
        <authorList>
            <person name="Mixao V."/>
            <person name="Hegedusova E."/>
            <person name="Saus E."/>
            <person name="Pryszcz L.P."/>
            <person name="Cillingova A."/>
            <person name="Nosek J."/>
            <person name="Gabaldon T."/>
        </authorList>
    </citation>
    <scope>NUCLEOTIDE SEQUENCE [LARGE SCALE GENOMIC DNA]</scope>
    <source>
        <strain evidence="2 3">CBS 10753</strain>
    </source>
</reference>
<dbReference type="Pfam" id="PF01196">
    <property type="entry name" value="Ribosomal_L17"/>
    <property type="match status" value="1"/>
</dbReference>
<sequence length="254" mass="29319">MPQNLKNFNINRALQRNTIQKNLAANLIRHEYIVTTSAKAKKAKPFIESFLTDAIKQAKDVQTLPAKEQFSKFRAINYLQPPDRVECGNKIINEIADRYPNRTTGFTRLIKLEPRLGEDKAKMSVIELVDSDYEIKFWYTAKVVARMELQNIAMDDITELNVKKLTEKRINGEERFRDAVETCKVEFFKYNKEVGEVEDEAIKENLKNFRANMEYHGGSLKGTLLVSKKHPTIPRELKSDPSVIPPSPFLTQKK</sequence>
<comment type="caution">
    <text evidence="2">The sequence shown here is derived from an EMBL/GenBank/DDBJ whole genome shotgun (WGS) entry which is preliminary data.</text>
</comment>
<dbReference type="EMBL" id="JAGSYN010000070">
    <property type="protein sequence ID" value="KAG7664586.1"/>
    <property type="molecule type" value="Genomic_DNA"/>
</dbReference>
<accession>A0A8J5QQ08</accession>
<name>A0A8J5QQ08_9ASCO</name>
<dbReference type="Proteomes" id="UP000694255">
    <property type="component" value="Unassembled WGS sequence"/>
</dbReference>
<dbReference type="RefSeq" id="XP_049264818.1">
    <property type="nucleotide sequence ID" value="XM_049405571.1"/>
</dbReference>
<proteinExistence type="predicted"/>
<keyword evidence="3" id="KW-1185">Reference proteome</keyword>
<evidence type="ECO:0000313" key="3">
    <source>
        <dbReference type="Proteomes" id="UP000694255"/>
    </source>
</evidence>
<dbReference type="PANTHER" id="PTHR14413:SF16">
    <property type="entry name" value="LARGE RIBOSOMAL SUBUNIT PROTEIN BL17M"/>
    <property type="match status" value="1"/>
</dbReference>
<feature type="region of interest" description="Disordered" evidence="1">
    <location>
        <begin position="235"/>
        <end position="254"/>
    </location>
</feature>
<organism evidence="2 3">
    <name type="scientific">[Candida] subhashii</name>
    <dbReference type="NCBI Taxonomy" id="561895"/>
    <lineage>
        <taxon>Eukaryota</taxon>
        <taxon>Fungi</taxon>
        <taxon>Dikarya</taxon>
        <taxon>Ascomycota</taxon>
        <taxon>Saccharomycotina</taxon>
        <taxon>Pichiomycetes</taxon>
        <taxon>Debaryomycetaceae</taxon>
        <taxon>Spathaspora</taxon>
    </lineage>
</organism>
<dbReference type="AlphaFoldDB" id="A0A8J5QQ08"/>
<dbReference type="GeneID" id="73468682"/>
<evidence type="ECO:0000313" key="2">
    <source>
        <dbReference type="EMBL" id="KAG7664586.1"/>
    </source>
</evidence>